<reference evidence="2" key="1">
    <citation type="submission" date="2021-03" db="EMBL/GenBank/DDBJ databases">
        <title>Revisited historic fungal species revealed as producer of novel bioactive compounds through whole genome sequencing and comparative genomics.</title>
        <authorList>
            <person name="Vignolle G.A."/>
            <person name="Hochenegger N."/>
            <person name="Mach R.L."/>
            <person name="Mach-Aigner A.R."/>
            <person name="Javad Rahimi M."/>
            <person name="Salim K.A."/>
            <person name="Chan C.M."/>
            <person name="Lim L.B.L."/>
            <person name="Cai F."/>
            <person name="Druzhinina I.S."/>
            <person name="U'Ren J.M."/>
            <person name="Derntl C."/>
        </authorList>
    </citation>
    <scope>NUCLEOTIDE SEQUENCE</scope>
    <source>
        <strain evidence="2">TUCIM 5799</strain>
    </source>
</reference>
<feature type="chain" id="PRO_5040356355" description="Ubiquitin 3 binding protein But2 C-terminal domain-containing protein" evidence="1">
    <location>
        <begin position="17"/>
        <end position="195"/>
    </location>
</feature>
<comment type="caution">
    <text evidence="2">The sequence shown here is derived from an EMBL/GenBank/DDBJ whole genome shotgun (WGS) entry which is preliminary data.</text>
</comment>
<dbReference type="Proteomes" id="UP000829685">
    <property type="component" value="Unassembled WGS sequence"/>
</dbReference>
<sequence>MKTFAVAAILISAVAARSTPIRARQETEPKHIILPSALASHDVNKGNNELASITNTTRVKGTELSTLYSVTFDESLVGLTCVGQFVSGHDTDFALGSRQLDFFSTQIQDLNKQANGNLRNQAFGRITFVAVGQEFDIDRSVPAPFADSFPCPVSKTIVLESVAVGDFDSVVIGQDFAGAWTPGGGKPNGLSFAAY</sequence>
<protein>
    <recommendedName>
        <fullName evidence="4">Ubiquitin 3 binding protein But2 C-terminal domain-containing protein</fullName>
    </recommendedName>
</protein>
<evidence type="ECO:0008006" key="4">
    <source>
        <dbReference type="Google" id="ProtNLM"/>
    </source>
</evidence>
<dbReference type="AlphaFoldDB" id="A0A9P9WF82"/>
<dbReference type="EMBL" id="JAFIMR010000031">
    <property type="protein sequence ID" value="KAI1860423.1"/>
    <property type="molecule type" value="Genomic_DNA"/>
</dbReference>
<proteinExistence type="predicted"/>
<accession>A0A9P9WF82</accession>
<keyword evidence="3" id="KW-1185">Reference proteome</keyword>
<organism evidence="2 3">
    <name type="scientific">Neoarthrinium moseri</name>
    <dbReference type="NCBI Taxonomy" id="1658444"/>
    <lineage>
        <taxon>Eukaryota</taxon>
        <taxon>Fungi</taxon>
        <taxon>Dikarya</taxon>
        <taxon>Ascomycota</taxon>
        <taxon>Pezizomycotina</taxon>
        <taxon>Sordariomycetes</taxon>
        <taxon>Xylariomycetidae</taxon>
        <taxon>Amphisphaeriales</taxon>
        <taxon>Apiosporaceae</taxon>
        <taxon>Neoarthrinium</taxon>
    </lineage>
</organism>
<feature type="signal peptide" evidence="1">
    <location>
        <begin position="1"/>
        <end position="16"/>
    </location>
</feature>
<evidence type="ECO:0000313" key="2">
    <source>
        <dbReference type="EMBL" id="KAI1860423.1"/>
    </source>
</evidence>
<keyword evidence="1" id="KW-0732">Signal</keyword>
<name>A0A9P9WF82_9PEZI</name>
<gene>
    <name evidence="2" type="ORF">JX265_009822</name>
</gene>
<evidence type="ECO:0000256" key="1">
    <source>
        <dbReference type="SAM" id="SignalP"/>
    </source>
</evidence>
<evidence type="ECO:0000313" key="3">
    <source>
        <dbReference type="Proteomes" id="UP000829685"/>
    </source>
</evidence>